<evidence type="ECO:0000313" key="1">
    <source>
        <dbReference type="EMBL" id="KRY42390.1"/>
    </source>
</evidence>
<name>A0A0V1BZJ7_TRISP</name>
<protein>
    <submittedName>
        <fullName evidence="1">Uncharacterized protein</fullName>
    </submittedName>
</protein>
<sequence length="66" mass="7355">MNSLKNLGRKEIVGESGDFFDKIFDTTATNIACQLVKQLSERDASTLKSEGFGKIDTQHIMKDEFG</sequence>
<dbReference type="Proteomes" id="UP000054776">
    <property type="component" value="Unassembled WGS sequence"/>
</dbReference>
<evidence type="ECO:0000313" key="2">
    <source>
        <dbReference type="Proteomes" id="UP000054776"/>
    </source>
</evidence>
<dbReference type="EMBL" id="JYDH01000004">
    <property type="protein sequence ID" value="KRY42390.1"/>
    <property type="molecule type" value="Genomic_DNA"/>
</dbReference>
<dbReference type="InParanoid" id="A0A0V1BZJ7"/>
<comment type="caution">
    <text evidence="1">The sequence shown here is derived from an EMBL/GenBank/DDBJ whole genome shotgun (WGS) entry which is preliminary data.</text>
</comment>
<organism evidence="1 2">
    <name type="scientific">Trichinella spiralis</name>
    <name type="common">Trichina worm</name>
    <dbReference type="NCBI Taxonomy" id="6334"/>
    <lineage>
        <taxon>Eukaryota</taxon>
        <taxon>Metazoa</taxon>
        <taxon>Ecdysozoa</taxon>
        <taxon>Nematoda</taxon>
        <taxon>Enoplea</taxon>
        <taxon>Dorylaimia</taxon>
        <taxon>Trichinellida</taxon>
        <taxon>Trichinellidae</taxon>
        <taxon>Trichinella</taxon>
    </lineage>
</organism>
<reference evidence="1 2" key="1">
    <citation type="submission" date="2015-01" db="EMBL/GenBank/DDBJ databases">
        <title>Evolution of Trichinella species and genotypes.</title>
        <authorList>
            <person name="Korhonen P.K."/>
            <person name="Edoardo P."/>
            <person name="Giuseppe L.R."/>
            <person name="Gasser R.B."/>
        </authorList>
    </citation>
    <scope>NUCLEOTIDE SEQUENCE [LARGE SCALE GENOMIC DNA]</scope>
    <source>
        <strain evidence="1">ISS3</strain>
    </source>
</reference>
<accession>A0A0V1BZJ7</accession>
<keyword evidence="2" id="KW-1185">Reference proteome</keyword>
<dbReference type="AlphaFoldDB" id="A0A0V1BZJ7"/>
<gene>
    <name evidence="1" type="ORF">T01_1789</name>
</gene>
<proteinExistence type="predicted"/>